<sequence length="110" mass="12052">MGHEVLQRDVRLAALPPFWVVLSNCHVRPRQDAQCHCPANQQAKYGLRDTHGLNGPAARVVRGFVNQYFTALHDAEGRGMSPAGLLNQDVQGHGYGHTLKLACPNVISKT</sequence>
<name>A0ABQ2FL71_9DEIO</name>
<evidence type="ECO:0000313" key="2">
    <source>
        <dbReference type="Proteomes" id="UP000604341"/>
    </source>
</evidence>
<keyword evidence="2" id="KW-1185">Reference proteome</keyword>
<reference evidence="2" key="1">
    <citation type="journal article" date="2019" name="Int. J. Syst. Evol. Microbiol.">
        <title>The Global Catalogue of Microorganisms (GCM) 10K type strain sequencing project: providing services to taxonomists for standard genome sequencing and annotation.</title>
        <authorList>
            <consortium name="The Broad Institute Genomics Platform"/>
            <consortium name="The Broad Institute Genome Sequencing Center for Infectious Disease"/>
            <person name="Wu L."/>
            <person name="Ma J."/>
        </authorList>
    </citation>
    <scope>NUCLEOTIDE SEQUENCE [LARGE SCALE GENOMIC DNA]</scope>
    <source>
        <strain evidence="2">JCM 19173</strain>
    </source>
</reference>
<dbReference type="EMBL" id="BMPE01000003">
    <property type="protein sequence ID" value="GGL00531.1"/>
    <property type="molecule type" value="Genomic_DNA"/>
</dbReference>
<protein>
    <submittedName>
        <fullName evidence="1">Uncharacterized protein</fullName>
    </submittedName>
</protein>
<accession>A0ABQ2FL71</accession>
<organism evidence="1 2">
    <name type="scientific">Deinococcus radiotolerans</name>
    <dbReference type="NCBI Taxonomy" id="1309407"/>
    <lineage>
        <taxon>Bacteria</taxon>
        <taxon>Thermotogati</taxon>
        <taxon>Deinococcota</taxon>
        <taxon>Deinococci</taxon>
        <taxon>Deinococcales</taxon>
        <taxon>Deinococcaceae</taxon>
        <taxon>Deinococcus</taxon>
    </lineage>
</organism>
<dbReference type="Proteomes" id="UP000604341">
    <property type="component" value="Unassembled WGS sequence"/>
</dbReference>
<proteinExistence type="predicted"/>
<comment type="caution">
    <text evidence="1">The sequence shown here is derived from an EMBL/GenBank/DDBJ whole genome shotgun (WGS) entry which is preliminary data.</text>
</comment>
<evidence type="ECO:0000313" key="1">
    <source>
        <dbReference type="EMBL" id="GGL00531.1"/>
    </source>
</evidence>
<gene>
    <name evidence="1" type="ORF">GCM10010844_18720</name>
</gene>